<dbReference type="PANTHER" id="PTHR42788">
    <property type="entry name" value="TAURINE IMPORT ATP-BINDING PROTEIN-RELATED"/>
    <property type="match status" value="1"/>
</dbReference>
<dbReference type="GO" id="GO:0016887">
    <property type="term" value="F:ATP hydrolysis activity"/>
    <property type="evidence" value="ECO:0007669"/>
    <property type="project" value="InterPro"/>
</dbReference>
<accession>A0A926NGU1</accession>
<dbReference type="InterPro" id="IPR003593">
    <property type="entry name" value="AAA+_ATPase"/>
</dbReference>
<keyword evidence="6" id="KW-1185">Reference proteome</keyword>
<feature type="domain" description="ABC transporter" evidence="4">
    <location>
        <begin position="3"/>
        <end position="227"/>
    </location>
</feature>
<name>A0A926NGU1_9BACI</name>
<comment type="caution">
    <text evidence="5">The sequence shown here is derived from an EMBL/GenBank/DDBJ whole genome shotgun (WGS) entry which is preliminary data.</text>
</comment>
<gene>
    <name evidence="5" type="ORF">IC621_08550</name>
</gene>
<sequence length="253" mass="29068">MKLSLQMISKSFDENLVLNNVSFHVNNGEFVTLLGPSGSGKSTLFHLIGGMMSPDEGTIYLNGENVNGKRGLISYMPQQHSLLPWRTVLQNVVFGQEFSKKPDLEKAREWLNKVGLGSYEKSYPYQLSGGMKQRVAFIRALMSPQPFMCFDEPFSALDEFTRADMQQWLLSIWEQDRRSILFVTHSIDEAIFMSDRIYILSARPATVLKEIQIAFPRPRGKELMLSNEFLTYKRDIYESLQRTKGELVLNENH</sequence>
<evidence type="ECO:0000256" key="3">
    <source>
        <dbReference type="ARBA" id="ARBA00022840"/>
    </source>
</evidence>
<keyword evidence="3 5" id="KW-0067">ATP-binding</keyword>
<proteinExistence type="predicted"/>
<dbReference type="Gene3D" id="3.40.50.300">
    <property type="entry name" value="P-loop containing nucleotide triphosphate hydrolases"/>
    <property type="match status" value="1"/>
</dbReference>
<dbReference type="Pfam" id="PF00005">
    <property type="entry name" value="ABC_tran"/>
    <property type="match status" value="1"/>
</dbReference>
<dbReference type="CDD" id="cd03293">
    <property type="entry name" value="ABC_NrtD_SsuB_transporters"/>
    <property type="match status" value="1"/>
</dbReference>
<dbReference type="AlphaFoldDB" id="A0A926NGU1"/>
<dbReference type="PROSITE" id="PS00211">
    <property type="entry name" value="ABC_TRANSPORTER_1"/>
    <property type="match status" value="1"/>
</dbReference>
<dbReference type="RefSeq" id="WP_191157756.1">
    <property type="nucleotide sequence ID" value="NZ_JACXAI010000008.1"/>
</dbReference>
<evidence type="ECO:0000313" key="6">
    <source>
        <dbReference type="Proteomes" id="UP000626844"/>
    </source>
</evidence>
<organism evidence="5 6">
    <name type="scientific">Metabacillus arenae</name>
    <dbReference type="NCBI Taxonomy" id="2771434"/>
    <lineage>
        <taxon>Bacteria</taxon>
        <taxon>Bacillati</taxon>
        <taxon>Bacillota</taxon>
        <taxon>Bacilli</taxon>
        <taxon>Bacillales</taxon>
        <taxon>Bacillaceae</taxon>
        <taxon>Metabacillus</taxon>
    </lineage>
</organism>
<dbReference type="PANTHER" id="PTHR42788:SF2">
    <property type="entry name" value="ABC TRANSPORTER ATP-BINDING PROTEIN"/>
    <property type="match status" value="1"/>
</dbReference>
<evidence type="ECO:0000259" key="4">
    <source>
        <dbReference type="PROSITE" id="PS50893"/>
    </source>
</evidence>
<dbReference type="InterPro" id="IPR027417">
    <property type="entry name" value="P-loop_NTPase"/>
</dbReference>
<dbReference type="InterPro" id="IPR003439">
    <property type="entry name" value="ABC_transporter-like_ATP-bd"/>
</dbReference>
<protein>
    <submittedName>
        <fullName evidence="5">ABC transporter ATP-binding protein</fullName>
    </submittedName>
</protein>
<dbReference type="SUPFAM" id="SSF52540">
    <property type="entry name" value="P-loop containing nucleoside triphosphate hydrolases"/>
    <property type="match status" value="1"/>
</dbReference>
<dbReference type="GO" id="GO:0005524">
    <property type="term" value="F:ATP binding"/>
    <property type="evidence" value="ECO:0007669"/>
    <property type="project" value="UniProtKB-KW"/>
</dbReference>
<keyword evidence="1" id="KW-0813">Transport</keyword>
<dbReference type="InterPro" id="IPR050166">
    <property type="entry name" value="ABC_transporter_ATP-bind"/>
</dbReference>
<dbReference type="EMBL" id="JACXAI010000008">
    <property type="protein sequence ID" value="MBD1380278.1"/>
    <property type="molecule type" value="Genomic_DNA"/>
</dbReference>
<evidence type="ECO:0000256" key="2">
    <source>
        <dbReference type="ARBA" id="ARBA00022741"/>
    </source>
</evidence>
<dbReference type="SMART" id="SM00382">
    <property type="entry name" value="AAA"/>
    <property type="match status" value="1"/>
</dbReference>
<dbReference type="InterPro" id="IPR017871">
    <property type="entry name" value="ABC_transporter-like_CS"/>
</dbReference>
<evidence type="ECO:0000256" key="1">
    <source>
        <dbReference type="ARBA" id="ARBA00022448"/>
    </source>
</evidence>
<evidence type="ECO:0000313" key="5">
    <source>
        <dbReference type="EMBL" id="MBD1380278.1"/>
    </source>
</evidence>
<reference evidence="5" key="1">
    <citation type="submission" date="2020-09" db="EMBL/GenBank/DDBJ databases">
        <title>A novel bacterium of genus Bacillus, isolated from South China Sea.</title>
        <authorList>
            <person name="Huang H."/>
            <person name="Mo K."/>
            <person name="Hu Y."/>
        </authorList>
    </citation>
    <scope>NUCLEOTIDE SEQUENCE</scope>
    <source>
        <strain evidence="5">IB182487</strain>
    </source>
</reference>
<keyword evidence="2" id="KW-0547">Nucleotide-binding</keyword>
<dbReference type="PROSITE" id="PS50893">
    <property type="entry name" value="ABC_TRANSPORTER_2"/>
    <property type="match status" value="1"/>
</dbReference>
<dbReference type="Proteomes" id="UP000626844">
    <property type="component" value="Unassembled WGS sequence"/>
</dbReference>